<keyword evidence="10" id="KW-1185">Reference proteome</keyword>
<accession>A0AAD4GY70</accession>
<dbReference type="CDD" id="cd02809">
    <property type="entry name" value="alpha_hydroxyacid_oxid_FMN"/>
    <property type="match status" value="1"/>
</dbReference>
<keyword evidence="7" id="KW-0288">FMN</keyword>
<evidence type="ECO:0000256" key="2">
    <source>
        <dbReference type="ARBA" id="ARBA00023002"/>
    </source>
</evidence>
<dbReference type="PIRSF" id="PIRSF000138">
    <property type="entry name" value="Al-hdrx_acd_dh"/>
    <property type="match status" value="1"/>
</dbReference>
<evidence type="ECO:0000256" key="4">
    <source>
        <dbReference type="ARBA" id="ARBA00073420"/>
    </source>
</evidence>
<evidence type="ECO:0000256" key="3">
    <source>
        <dbReference type="ARBA" id="ARBA00024042"/>
    </source>
</evidence>
<evidence type="ECO:0000313" key="9">
    <source>
        <dbReference type="EMBL" id="KAF9893682.1"/>
    </source>
</evidence>
<evidence type="ECO:0000256" key="1">
    <source>
        <dbReference type="ARBA" id="ARBA00001917"/>
    </source>
</evidence>
<evidence type="ECO:0000313" key="10">
    <source>
        <dbReference type="Proteomes" id="UP001194746"/>
    </source>
</evidence>
<dbReference type="InterPro" id="IPR013785">
    <property type="entry name" value="Aldolase_TIM"/>
</dbReference>
<keyword evidence="2" id="KW-0560">Oxidoreductase</keyword>
<feature type="active site" description="Proton acceptor" evidence="6">
    <location>
        <position position="253"/>
    </location>
</feature>
<feature type="binding site" evidence="7">
    <location>
        <position position="134"/>
    </location>
    <ligand>
        <name>FMN</name>
        <dbReference type="ChEBI" id="CHEBI:58210"/>
    </ligand>
</feature>
<keyword evidence="7" id="KW-0285">Flavoprotein</keyword>
<dbReference type="GO" id="GO:0010181">
    <property type="term" value="F:FMN binding"/>
    <property type="evidence" value="ECO:0007669"/>
    <property type="project" value="InterPro"/>
</dbReference>
<comment type="caution">
    <text evidence="9">The sequence shown here is derived from an EMBL/GenBank/DDBJ whole genome shotgun (WGS) entry which is preliminary data.</text>
</comment>
<comment type="similarity">
    <text evidence="3">Belongs to the FMN-dependent alpha-hydroxy acid dehydrogenase family.</text>
</comment>
<dbReference type="EMBL" id="VCAU01000006">
    <property type="protein sequence ID" value="KAF9893682.1"/>
    <property type="molecule type" value="Genomic_DNA"/>
</dbReference>
<dbReference type="PROSITE" id="PS00557">
    <property type="entry name" value="FMN_HYDROXY_ACID_DH_1"/>
    <property type="match status" value="1"/>
</dbReference>
<feature type="binding site" evidence="7">
    <location>
        <position position="171"/>
    </location>
    <ligand>
        <name>glyoxylate</name>
        <dbReference type="ChEBI" id="CHEBI:36655"/>
    </ligand>
</feature>
<feature type="binding site" evidence="7">
    <location>
        <position position="256"/>
    </location>
    <ligand>
        <name>glyoxylate</name>
        <dbReference type="ChEBI" id="CHEBI:36655"/>
    </ligand>
</feature>
<dbReference type="AlphaFoldDB" id="A0AAD4GY70"/>
<protein>
    <recommendedName>
        <fullName evidence="4">Oxidase FUB9</fullName>
    </recommendedName>
    <alternativeName>
        <fullName evidence="5">Fusaric acid biosynthesis protein 9</fullName>
    </alternativeName>
</protein>
<organism evidence="9 10">
    <name type="scientific">Aspergillus nanangensis</name>
    <dbReference type="NCBI Taxonomy" id="2582783"/>
    <lineage>
        <taxon>Eukaryota</taxon>
        <taxon>Fungi</taxon>
        <taxon>Dikarya</taxon>
        <taxon>Ascomycota</taxon>
        <taxon>Pezizomycotina</taxon>
        <taxon>Eurotiomycetes</taxon>
        <taxon>Eurotiomycetidae</taxon>
        <taxon>Eurotiales</taxon>
        <taxon>Aspergillaceae</taxon>
        <taxon>Aspergillus</taxon>
        <taxon>Aspergillus subgen. Circumdati</taxon>
    </lineage>
</organism>
<evidence type="ECO:0000259" key="8">
    <source>
        <dbReference type="PROSITE" id="PS51349"/>
    </source>
</evidence>
<dbReference type="PANTHER" id="PTHR10578">
    <property type="entry name" value="S -2-HYDROXY-ACID OXIDASE-RELATED"/>
    <property type="match status" value="1"/>
</dbReference>
<reference evidence="9" key="1">
    <citation type="journal article" date="2019" name="Beilstein J. Org. Chem.">
        <title>Nanangenines: drimane sesquiterpenoids as the dominant metabolite cohort of a novel Australian fungus, Aspergillus nanangensis.</title>
        <authorList>
            <person name="Lacey H.J."/>
            <person name="Gilchrist C.L.M."/>
            <person name="Crombie A."/>
            <person name="Kalaitzis J.A."/>
            <person name="Vuong D."/>
            <person name="Rutledge P.J."/>
            <person name="Turner P."/>
            <person name="Pitt J.I."/>
            <person name="Lacey E."/>
            <person name="Chooi Y.H."/>
            <person name="Piggott A.M."/>
        </authorList>
    </citation>
    <scope>NUCLEOTIDE SEQUENCE</scope>
    <source>
        <strain evidence="9">MST-FP2251</strain>
    </source>
</reference>
<evidence type="ECO:0000256" key="6">
    <source>
        <dbReference type="PIRSR" id="PIRSR000138-1"/>
    </source>
</evidence>
<feature type="binding site" evidence="7">
    <location>
        <begin position="307"/>
        <end position="308"/>
    </location>
    <ligand>
        <name>FMN</name>
        <dbReference type="ChEBI" id="CHEBI:58210"/>
    </ligand>
</feature>
<feature type="binding site" evidence="7">
    <location>
        <position position="229"/>
    </location>
    <ligand>
        <name>FMN</name>
        <dbReference type="ChEBI" id="CHEBI:58210"/>
    </ligand>
</feature>
<evidence type="ECO:0000256" key="7">
    <source>
        <dbReference type="PIRSR" id="PIRSR000138-2"/>
    </source>
</evidence>
<dbReference type="PROSITE" id="PS51349">
    <property type="entry name" value="FMN_HYDROXY_ACID_DH_2"/>
    <property type="match status" value="1"/>
</dbReference>
<dbReference type="InterPro" id="IPR012133">
    <property type="entry name" value="Alpha-hydoxy_acid_DH_FMN"/>
</dbReference>
<dbReference type="Proteomes" id="UP001194746">
    <property type="component" value="Unassembled WGS sequence"/>
</dbReference>
<dbReference type="InterPro" id="IPR037396">
    <property type="entry name" value="FMN_HAD"/>
</dbReference>
<sequence length="365" mass="40352">MAPSQDRQVFTIHDIRVEAENVLPQIYRQYYNDGAGDMSTLLDNEKAYGRYKLRPRVLRNVKNVDTTTEIFGIKVSAPLGFAPAAAHKVAHPIGEIGTSRVASRRNIPMCLSTYSTTSLEDVITQGTENPYAMQVSFFNEAGVTESLIRRAEKAGYKALFVSVDLPVLGNRVSEKRNNFKFPSHLVFPNIHKESEDPMKHYGAGYDSTLTWETTIAWLRASTKMQIWLKGIVSPEDVQLAIDYGLDGVVISNHGGRQLDGQLSTLDALRECAPVARGKMPIVLDGGIRRGSDIFKAIALGAKMCFVGRIPIWGLAYNGEAGVEEAVDILLKEFRETMMHMGCRTIADITPKCLSLALENGVMARL</sequence>
<feature type="binding site" evidence="7">
    <location>
        <position position="30"/>
    </location>
    <ligand>
        <name>glyoxylate</name>
        <dbReference type="ChEBI" id="CHEBI:36655"/>
    </ligand>
</feature>
<feature type="binding site" evidence="7">
    <location>
        <begin position="284"/>
        <end position="288"/>
    </location>
    <ligand>
        <name>FMN</name>
        <dbReference type="ChEBI" id="CHEBI:58210"/>
    </ligand>
</feature>
<dbReference type="GO" id="GO:0005737">
    <property type="term" value="C:cytoplasm"/>
    <property type="evidence" value="ECO:0007669"/>
    <property type="project" value="UniProtKB-ARBA"/>
</dbReference>
<dbReference type="InterPro" id="IPR008259">
    <property type="entry name" value="FMN_hydac_DH_AS"/>
</dbReference>
<dbReference type="GO" id="GO:0016491">
    <property type="term" value="F:oxidoreductase activity"/>
    <property type="evidence" value="ECO:0007669"/>
    <property type="project" value="UniProtKB-KW"/>
</dbReference>
<dbReference type="PANTHER" id="PTHR10578:SF149">
    <property type="entry name" value="2-HYDROXYACID OXIDASE 2"/>
    <property type="match status" value="1"/>
</dbReference>
<comment type="cofactor">
    <cofactor evidence="1">
        <name>FMN</name>
        <dbReference type="ChEBI" id="CHEBI:58210"/>
    </cofactor>
</comment>
<feature type="binding site" evidence="7">
    <location>
        <position position="251"/>
    </location>
    <ligand>
        <name>FMN</name>
        <dbReference type="ChEBI" id="CHEBI:58210"/>
    </ligand>
</feature>
<reference evidence="9" key="2">
    <citation type="submission" date="2020-02" db="EMBL/GenBank/DDBJ databases">
        <authorList>
            <person name="Gilchrist C.L.M."/>
            <person name="Chooi Y.-H."/>
        </authorList>
    </citation>
    <scope>NUCLEOTIDE SEQUENCE</scope>
    <source>
        <strain evidence="9">MST-FP2251</strain>
    </source>
</reference>
<dbReference type="FunFam" id="3.20.20.70:FF:000056">
    <property type="entry name" value="hydroxyacid oxidase 2"/>
    <property type="match status" value="1"/>
</dbReference>
<dbReference type="Gene3D" id="3.20.20.70">
    <property type="entry name" value="Aldolase class I"/>
    <property type="match status" value="1"/>
</dbReference>
<feature type="binding site" evidence="7">
    <location>
        <position position="253"/>
    </location>
    <ligand>
        <name>glyoxylate</name>
        <dbReference type="ChEBI" id="CHEBI:36655"/>
    </ligand>
</feature>
<dbReference type="Pfam" id="PF01070">
    <property type="entry name" value="FMN_dh"/>
    <property type="match status" value="1"/>
</dbReference>
<feature type="binding site" evidence="7">
    <location>
        <begin position="83"/>
        <end position="85"/>
    </location>
    <ligand>
        <name>FMN</name>
        <dbReference type="ChEBI" id="CHEBI:58210"/>
    </ligand>
</feature>
<dbReference type="SUPFAM" id="SSF51395">
    <property type="entry name" value="FMN-linked oxidoreductases"/>
    <property type="match status" value="1"/>
</dbReference>
<dbReference type="InterPro" id="IPR000262">
    <property type="entry name" value="FMN-dep_DH"/>
</dbReference>
<feature type="domain" description="FMN hydroxy acid dehydrogenase" evidence="8">
    <location>
        <begin position="4"/>
        <end position="358"/>
    </location>
</feature>
<name>A0AAD4GY70_ASPNN</name>
<feature type="binding site" evidence="7">
    <location>
        <position position="112"/>
    </location>
    <ligand>
        <name>FMN</name>
        <dbReference type="ChEBI" id="CHEBI:58210"/>
    </ligand>
</feature>
<gene>
    <name evidence="9" type="primary">HAO1_3</name>
    <name evidence="9" type="ORF">FE257_009850</name>
</gene>
<proteinExistence type="inferred from homology"/>
<evidence type="ECO:0000256" key="5">
    <source>
        <dbReference type="ARBA" id="ARBA00083297"/>
    </source>
</evidence>